<dbReference type="GeneID" id="66355114"/>
<evidence type="ECO:0000313" key="8">
    <source>
        <dbReference type="Proteomes" id="UP000189137"/>
    </source>
</evidence>
<sequence>MLSSYVKRVSKIIKKKYIMFIDESGRADINHEDPFTLTGVIFEYKYAVSQGDYVCSLRKEMDAFKEYCFGTSNIGIHLTDISRKSRAFEKFDDSQIKLFYDELPLFLSRLECTIISVTVDKARLKKYYAPSKEPYVVAFIHVLQNFYSFVNNETVESARIVIESRDDVSNLKVQKAFFDVFNNGTIYLDIDEELRDKVKGFIIAKKEDADYREGLEIADILCNPLSRARRGLIEANPKCMQYGEKNKIFKSVRNKIYTPTSVNDIRNWGFKEVPIVEPVGPWLEKMR</sequence>
<evidence type="ECO:0000313" key="4">
    <source>
        <dbReference type="EMBL" id="HBH1543941.1"/>
    </source>
</evidence>
<reference evidence="4" key="4">
    <citation type="submission" date="2021-06" db="EMBL/GenBank/DDBJ databases">
        <authorList>
            <consortium name="NCBI Pathogen Detection Project"/>
        </authorList>
    </citation>
    <scope>NUCLEOTIDE SEQUENCE</scope>
    <source>
        <strain evidence="4">HN1000</strain>
    </source>
</reference>
<evidence type="ECO:0000313" key="10">
    <source>
        <dbReference type="Proteomes" id="UP000411588"/>
    </source>
</evidence>
<dbReference type="EMBL" id="CAADAN010000001">
    <property type="protein sequence ID" value="VFD28982.1"/>
    <property type="molecule type" value="Genomic_DNA"/>
</dbReference>
<evidence type="ECO:0000313" key="3">
    <source>
        <dbReference type="EMBL" id="CDT03463.1"/>
    </source>
</evidence>
<evidence type="ECO:0000313" key="6">
    <source>
        <dbReference type="EMBL" id="VFD28982.1"/>
    </source>
</evidence>
<dbReference type="AlphaFoldDB" id="A0A069AHV9"/>
<dbReference type="RefSeq" id="WP_004455022.1">
    <property type="nucleotide sequence ID" value="NZ_AP031492.1"/>
</dbReference>
<dbReference type="EMBL" id="FUPS01000005">
    <property type="protein sequence ID" value="SJS35274.1"/>
    <property type="molecule type" value="Genomic_DNA"/>
</dbReference>
<protein>
    <submittedName>
        <fullName evidence="4">DUF3800 domain-containing protein</fullName>
    </submittedName>
    <submittedName>
        <fullName evidence="5">Protein of uncharacterized function (DUF3800)</fullName>
    </submittedName>
</protein>
<dbReference type="EMBL" id="LK932522">
    <property type="protein sequence ID" value="CDS88308.1"/>
    <property type="molecule type" value="Genomic_DNA"/>
</dbReference>
<name>A0A069AHV9_CLODI</name>
<dbReference type="EMBL" id="LK932408">
    <property type="protein sequence ID" value="CDS88869.1"/>
    <property type="molecule type" value="Genomic_DNA"/>
</dbReference>
<dbReference type="PATRIC" id="fig|1496.854.peg.1676"/>
<evidence type="ECO:0000313" key="5">
    <source>
        <dbReference type="EMBL" id="SJS35274.1"/>
    </source>
</evidence>
<dbReference type="Proteomes" id="UP000878956">
    <property type="component" value="Unassembled WGS sequence"/>
</dbReference>
<dbReference type="EMBL" id="DAEPXK010000053">
    <property type="protein sequence ID" value="HBH1543941.1"/>
    <property type="molecule type" value="Genomic_DNA"/>
</dbReference>
<dbReference type="EMBL" id="CAAJVP010000013">
    <property type="protein sequence ID" value="VHY13805.1"/>
    <property type="molecule type" value="Genomic_DNA"/>
</dbReference>
<reference evidence="5 8" key="2">
    <citation type="submission" date="2017-02" db="EMBL/GenBank/DDBJ databases">
        <authorList>
            <consortium name="Pathogen Informatics"/>
        </authorList>
    </citation>
    <scope>NUCLEOTIDE SEQUENCE [LARGE SCALE GENOMIC DNA]</scope>
    <source>
        <strain evidence="6">Clo34</strain>
        <strain evidence="10">clo34</strain>
        <strain evidence="7">Tl291</strain>
        <strain evidence="9">tl291</strain>
        <strain evidence="5 8">VRECD0157</strain>
    </source>
</reference>
<accession>A0A069AHV9</accession>
<organism evidence="2">
    <name type="scientific">Clostridioides difficile</name>
    <name type="common">Peptoclostridium difficile</name>
    <dbReference type="NCBI Taxonomy" id="1496"/>
    <lineage>
        <taxon>Bacteria</taxon>
        <taxon>Bacillati</taxon>
        <taxon>Bacillota</taxon>
        <taxon>Clostridia</taxon>
        <taxon>Peptostreptococcales</taxon>
        <taxon>Peptostreptococcaceae</taxon>
        <taxon>Clostridioides</taxon>
    </lineage>
</organism>
<dbReference type="Proteomes" id="UP000372533">
    <property type="component" value="Unassembled WGS sequence"/>
</dbReference>
<dbReference type="Pfam" id="PF12686">
    <property type="entry name" value="DUF3800"/>
    <property type="match status" value="1"/>
</dbReference>
<evidence type="ECO:0000313" key="2">
    <source>
        <dbReference type="EMBL" id="CDS88869.1"/>
    </source>
</evidence>
<reference evidence="2" key="1">
    <citation type="submission" date="2014-07" db="EMBL/GenBank/DDBJ databases">
        <authorList>
            <person name="Monot Marc"/>
        </authorList>
    </citation>
    <scope>NUCLEOTIDE SEQUENCE</scope>
    <source>
        <strain evidence="3">7032989</strain>
        <strain evidence="2">7032994</strain>
    </source>
</reference>
<proteinExistence type="predicted"/>
<dbReference type="Proteomes" id="UP000189137">
    <property type="component" value="Unassembled WGS sequence"/>
</dbReference>
<evidence type="ECO:0000313" key="1">
    <source>
        <dbReference type="EMBL" id="CDS88308.1"/>
    </source>
</evidence>
<evidence type="ECO:0000313" key="7">
    <source>
        <dbReference type="EMBL" id="VHY13805.1"/>
    </source>
</evidence>
<dbReference type="Proteomes" id="UP000411588">
    <property type="component" value="Unassembled WGS sequence"/>
</dbReference>
<reference evidence="4" key="3">
    <citation type="journal article" date="2018" name="Genome Biol.">
        <title>SKESA: strategic k-mer extension for scrupulous assemblies.</title>
        <authorList>
            <person name="Souvorov A."/>
            <person name="Agarwala R."/>
            <person name="Lipman D.J."/>
        </authorList>
    </citation>
    <scope>NUCLEOTIDE SEQUENCE</scope>
    <source>
        <strain evidence="4">HN1000</strain>
    </source>
</reference>
<dbReference type="InterPro" id="IPR024524">
    <property type="entry name" value="DUF3800"/>
</dbReference>
<evidence type="ECO:0000313" key="9">
    <source>
        <dbReference type="Proteomes" id="UP000372533"/>
    </source>
</evidence>
<gene>
    <name evidence="3" type="ORF">BN1095_250009</name>
    <name evidence="1" type="ORF">BN1096_680031</name>
    <name evidence="2" type="ORF">BN1097_690021</name>
    <name evidence="4" type="ORF">KRM00_003476</name>
    <name evidence="7" type="ORF">SAMEA1402366_02684</name>
    <name evidence="6" type="ORF">SAMEA1402399_00012</name>
    <name evidence="5" type="ORF">SAMEA3375112_01929</name>
</gene>
<dbReference type="EMBL" id="LK932905">
    <property type="protein sequence ID" value="CDT03463.1"/>
    <property type="molecule type" value="Genomic_DNA"/>
</dbReference>